<organism evidence="4 5">
    <name type="scientific">Nocardiopsis algeriensis</name>
    <dbReference type="NCBI Taxonomy" id="1478215"/>
    <lineage>
        <taxon>Bacteria</taxon>
        <taxon>Bacillati</taxon>
        <taxon>Actinomycetota</taxon>
        <taxon>Actinomycetes</taxon>
        <taxon>Streptosporangiales</taxon>
        <taxon>Nocardiopsidaceae</taxon>
        <taxon>Nocardiopsis</taxon>
    </lineage>
</organism>
<evidence type="ECO:0000259" key="3">
    <source>
        <dbReference type="Pfam" id="PF20052"/>
    </source>
</evidence>
<proteinExistence type="predicted"/>
<feature type="domain" description="GTPase-associated protein 1 middle" evidence="2">
    <location>
        <begin position="153"/>
        <end position="245"/>
    </location>
</feature>
<dbReference type="RefSeq" id="WP_184291868.1">
    <property type="nucleotide sequence ID" value="NZ_JACHJO010000007.1"/>
</dbReference>
<sequence>MTGPSQIRPKDTPMGYAQLYYTSCERGLSGYAGYQFNAATPGVDPRVLREVERFTVYEPPRTLAPDRVEEHPVNLCYSPDLGGVPVLSRVVSCGDDPSGRPGNYFVHSLVGACGPLPAELWGADFWVSAPVAAPDLPGLEVRVGPLDRSRTHAWLHRRPPELVAALLAAADGAVGGGRPLVLVAGSEAVAHWVAALAHLLPPGRARALSFATYSADPDETPVHVVGVAPGTDTDTLRGRFTVVDPESASADTLPRPSAEAWAVATRLVRTGPVKAADLWRACARHASGRETSLADWYPVLAATALRGGAEQGPREVRAVRAWLAEAVERLAPADTAALVSRILDTGSSELDDRALADLQKVAHRSGSAPVTERLERMLARRSLDAVAAGTAAPPVAPLRSEPVRTAVRGRISALLEDTRGPLRPERVVELLDWARAGGLVPPAVSLERYGRDTVAPLLAAAPGAVPSPAVAALLGTHPEMRRGAAERLCALPRERLAVLAAGPAGALFSGDRGGSGALLRELRLLGTDDRSDPVRLLAAVMAVRGEGRAAGAPGIAGHDLDADLLVRVWGPGHGPRAALLTLRGLRPGPRVCPEAGEWVARALVAVPPPGGERDWHELVEEVSRHWMGDRLPEEALGVVGDWAMVASQLAEVRRSGTEHGPRLLEPVYRVLPGVHPAAAEMARRTVADLLLNWDDPLRVAEALRECPDGVFSAYRSAAAVRLEGESPDTGTAARVYRVARLVGERGGRALSLEREVLSPALATWRRRHVAGVRRKLPREEAAGFDTWVQEWRAPSGHLFSRWVGRRV</sequence>
<gene>
    <name evidence="4" type="ORF">FHS13_002579</name>
</gene>
<dbReference type="Pfam" id="PF20052">
    <property type="entry name" value="GAP1-C"/>
    <property type="match status" value="1"/>
</dbReference>
<name>A0A841IR82_9ACTN</name>
<protein>
    <submittedName>
        <fullName evidence="4">Uncharacterized protein</fullName>
    </submittedName>
</protein>
<evidence type="ECO:0000259" key="2">
    <source>
        <dbReference type="Pfam" id="PF20014"/>
    </source>
</evidence>
<dbReference type="InterPro" id="IPR049532">
    <property type="entry name" value="GAP1-like_C"/>
</dbReference>
<dbReference type="Pfam" id="PF20013">
    <property type="entry name" value="GAP1-N2"/>
    <property type="match status" value="1"/>
</dbReference>
<dbReference type="Proteomes" id="UP000536604">
    <property type="component" value="Unassembled WGS sequence"/>
</dbReference>
<evidence type="ECO:0000259" key="1">
    <source>
        <dbReference type="Pfam" id="PF20013"/>
    </source>
</evidence>
<reference evidence="4 5" key="1">
    <citation type="submission" date="2020-08" db="EMBL/GenBank/DDBJ databases">
        <title>Genomic Encyclopedia of Type Strains, Phase III (KMG-III): the genomes of soil and plant-associated and newly described type strains.</title>
        <authorList>
            <person name="Whitman W."/>
        </authorList>
    </citation>
    <scope>NUCLEOTIDE SEQUENCE [LARGE SCALE GENOMIC DNA]</scope>
    <source>
        <strain evidence="4 5">CECT 8712</strain>
    </source>
</reference>
<dbReference type="InterPro" id="IPR045402">
    <property type="entry name" value="GAP1-N2"/>
</dbReference>
<dbReference type="InterPro" id="IPR045401">
    <property type="entry name" value="GAP1-M"/>
</dbReference>
<dbReference type="EMBL" id="JACHJO010000007">
    <property type="protein sequence ID" value="MBB6120622.1"/>
    <property type="molecule type" value="Genomic_DNA"/>
</dbReference>
<dbReference type="AlphaFoldDB" id="A0A841IR82"/>
<evidence type="ECO:0000313" key="5">
    <source>
        <dbReference type="Proteomes" id="UP000536604"/>
    </source>
</evidence>
<accession>A0A841IR82</accession>
<dbReference type="Pfam" id="PF20014">
    <property type="entry name" value="GAP1-M"/>
    <property type="match status" value="1"/>
</dbReference>
<comment type="caution">
    <text evidence="4">The sequence shown here is derived from an EMBL/GenBank/DDBJ whole genome shotgun (WGS) entry which is preliminary data.</text>
</comment>
<keyword evidence="5" id="KW-1185">Reference proteome</keyword>
<feature type="domain" description="GTPase-associated protein 1 N-terminal" evidence="1">
    <location>
        <begin position="17"/>
        <end position="139"/>
    </location>
</feature>
<evidence type="ECO:0000313" key="4">
    <source>
        <dbReference type="EMBL" id="MBB6120622.1"/>
    </source>
</evidence>
<feature type="domain" description="GTPase-associated protein 1-like C-terminal" evidence="3">
    <location>
        <begin position="279"/>
        <end position="787"/>
    </location>
</feature>